<dbReference type="HOGENOM" id="CLU_083287_8_0_6"/>
<accession>N8ZRV9</accession>
<evidence type="ECO:0000259" key="4">
    <source>
        <dbReference type="PROSITE" id="PS50995"/>
    </source>
</evidence>
<comment type="caution">
    <text evidence="5">The sequence shown here is derived from an EMBL/GenBank/DDBJ whole genome shotgun (WGS) entry which is preliminary data.</text>
</comment>
<reference evidence="5 6" key="1">
    <citation type="submission" date="2013-02" db="EMBL/GenBank/DDBJ databases">
        <title>The Genome Sequence of Acinetobacter gerneri CIP 107464.</title>
        <authorList>
            <consortium name="The Broad Institute Genome Sequencing Platform"/>
            <consortium name="The Broad Institute Genome Sequencing Center for Infectious Disease"/>
            <person name="Cerqueira G."/>
            <person name="Feldgarden M."/>
            <person name="Courvalin P."/>
            <person name="Perichon B."/>
            <person name="Grillot-Courvalin C."/>
            <person name="Clermont D."/>
            <person name="Rocha E."/>
            <person name="Yoon E.-J."/>
            <person name="Nemec A."/>
            <person name="Walker B."/>
            <person name="Young S.K."/>
            <person name="Zeng Q."/>
            <person name="Gargeya S."/>
            <person name="Fitzgerald M."/>
            <person name="Haas B."/>
            <person name="Abouelleil A."/>
            <person name="Alvarado L."/>
            <person name="Arachchi H.M."/>
            <person name="Berlin A.M."/>
            <person name="Chapman S.B."/>
            <person name="Dewar J."/>
            <person name="Goldberg J."/>
            <person name="Griggs A."/>
            <person name="Gujja S."/>
            <person name="Hansen M."/>
            <person name="Howarth C."/>
            <person name="Imamovic A."/>
            <person name="Larimer J."/>
            <person name="McCowan C."/>
            <person name="Murphy C."/>
            <person name="Neiman D."/>
            <person name="Pearson M."/>
            <person name="Priest M."/>
            <person name="Roberts A."/>
            <person name="Saif S."/>
            <person name="Shea T."/>
            <person name="Sisk P."/>
            <person name="Sykes S."/>
            <person name="Wortman J."/>
            <person name="Nusbaum C."/>
            <person name="Birren B."/>
        </authorList>
    </citation>
    <scope>NUCLEOTIDE SEQUENCE [LARGE SCALE GENOMIC DNA]</scope>
    <source>
        <strain evidence="5 6">CIP 107464</strain>
    </source>
</reference>
<dbReference type="InterPro" id="IPR000835">
    <property type="entry name" value="HTH_MarR-typ"/>
</dbReference>
<evidence type="ECO:0000256" key="1">
    <source>
        <dbReference type="ARBA" id="ARBA00023015"/>
    </source>
</evidence>
<dbReference type="PANTHER" id="PTHR35790:SF4">
    <property type="entry name" value="HTH-TYPE TRANSCRIPTIONAL REGULATOR PCHR"/>
    <property type="match status" value="1"/>
</dbReference>
<feature type="domain" description="HTH marR-type" evidence="4">
    <location>
        <begin position="21"/>
        <end position="154"/>
    </location>
</feature>
<evidence type="ECO:0000313" key="5">
    <source>
        <dbReference type="EMBL" id="ENV34478.1"/>
    </source>
</evidence>
<dbReference type="InterPro" id="IPR052067">
    <property type="entry name" value="Metal_resp_HTH_trans_reg"/>
</dbReference>
<dbReference type="GeneID" id="84208621"/>
<dbReference type="STRING" id="202952.GCA_000747725_00835"/>
<dbReference type="PRINTS" id="PR00598">
    <property type="entry name" value="HTHMARR"/>
</dbReference>
<evidence type="ECO:0000256" key="3">
    <source>
        <dbReference type="ARBA" id="ARBA00023163"/>
    </source>
</evidence>
<keyword evidence="6" id="KW-1185">Reference proteome</keyword>
<dbReference type="AlphaFoldDB" id="N8ZRV9"/>
<dbReference type="InterPro" id="IPR036388">
    <property type="entry name" value="WH-like_DNA-bd_sf"/>
</dbReference>
<dbReference type="PATRIC" id="fig|1120926.3.peg.1167"/>
<evidence type="ECO:0000313" key="6">
    <source>
        <dbReference type="Proteomes" id="UP000013117"/>
    </source>
</evidence>
<gene>
    <name evidence="5" type="ORF">F960_01216</name>
</gene>
<keyword evidence="2" id="KW-0238">DNA-binding</keyword>
<dbReference type="SUPFAM" id="SSF46785">
    <property type="entry name" value="Winged helix' DNA-binding domain"/>
    <property type="match status" value="1"/>
</dbReference>
<dbReference type="Pfam" id="PF12802">
    <property type="entry name" value="MarR_2"/>
    <property type="match status" value="1"/>
</dbReference>
<dbReference type="GO" id="GO:0003700">
    <property type="term" value="F:DNA-binding transcription factor activity"/>
    <property type="evidence" value="ECO:0007669"/>
    <property type="project" value="InterPro"/>
</dbReference>
<name>N8ZRV9_9GAMM</name>
<dbReference type="GO" id="GO:0003677">
    <property type="term" value="F:DNA binding"/>
    <property type="evidence" value="ECO:0007669"/>
    <property type="project" value="UniProtKB-KW"/>
</dbReference>
<dbReference type="Gene3D" id="1.10.10.10">
    <property type="entry name" value="Winged helix-like DNA-binding domain superfamily/Winged helix DNA-binding domain"/>
    <property type="match status" value="1"/>
</dbReference>
<dbReference type="Proteomes" id="UP000013117">
    <property type="component" value="Unassembled WGS sequence"/>
</dbReference>
<dbReference type="InterPro" id="IPR036390">
    <property type="entry name" value="WH_DNA-bd_sf"/>
</dbReference>
<dbReference type="eggNOG" id="COG1846">
    <property type="taxonomic scope" value="Bacteria"/>
</dbReference>
<protein>
    <recommendedName>
        <fullName evidence="4">HTH marR-type domain-containing protein</fullName>
    </recommendedName>
</protein>
<dbReference type="SMART" id="SM00347">
    <property type="entry name" value="HTH_MARR"/>
    <property type="match status" value="1"/>
</dbReference>
<dbReference type="EMBL" id="APPN01000054">
    <property type="protein sequence ID" value="ENV34478.1"/>
    <property type="molecule type" value="Genomic_DNA"/>
</dbReference>
<keyword evidence="1" id="KW-0805">Transcription regulation</keyword>
<organism evidence="5 6">
    <name type="scientific">Acinetobacter gerneri DSM 14967 = CIP 107464 = MTCC 9824</name>
    <dbReference type="NCBI Taxonomy" id="1120926"/>
    <lineage>
        <taxon>Bacteria</taxon>
        <taxon>Pseudomonadati</taxon>
        <taxon>Pseudomonadota</taxon>
        <taxon>Gammaproteobacteria</taxon>
        <taxon>Moraxellales</taxon>
        <taxon>Moraxellaceae</taxon>
        <taxon>Acinetobacter</taxon>
    </lineage>
</organism>
<evidence type="ECO:0000256" key="2">
    <source>
        <dbReference type="ARBA" id="ARBA00023125"/>
    </source>
</evidence>
<sequence length="171" mass="19418">MILKISISYISMNNNPRLELDRYIPALITFFANKMSVGASQIYAQLFQINVIEWRIISMLAVEPNISASRISQIIGLDKGAVSRAIAKLSAENYVKITPDQKDARATRISLTEEGLKLHDRVYKVAMDREQAIFNVLAEEDQEHLIRILNILNANIVETNELLNEKYLNKG</sequence>
<keyword evidence="3" id="KW-0804">Transcription</keyword>
<dbReference type="RefSeq" id="WP_004859071.1">
    <property type="nucleotide sequence ID" value="NZ_KB849539.1"/>
</dbReference>
<proteinExistence type="predicted"/>
<dbReference type="PANTHER" id="PTHR35790">
    <property type="entry name" value="HTH-TYPE TRANSCRIPTIONAL REGULATOR PCHR"/>
    <property type="match status" value="1"/>
</dbReference>
<dbReference type="PROSITE" id="PS50995">
    <property type="entry name" value="HTH_MARR_2"/>
    <property type="match status" value="1"/>
</dbReference>